<reference evidence="1" key="1">
    <citation type="submission" date="2021-05" db="EMBL/GenBank/DDBJ databases">
        <authorList>
            <person name="Pan Q."/>
            <person name="Jouanno E."/>
            <person name="Zahm M."/>
            <person name="Klopp C."/>
            <person name="Cabau C."/>
            <person name="Louis A."/>
            <person name="Berthelot C."/>
            <person name="Parey E."/>
            <person name="Roest Crollius H."/>
            <person name="Montfort J."/>
            <person name="Robinson-Rechavi M."/>
            <person name="Bouchez O."/>
            <person name="Lampietro C."/>
            <person name="Lopez Roques C."/>
            <person name="Donnadieu C."/>
            <person name="Postlethwait J."/>
            <person name="Bobe J."/>
            <person name="Dillon D."/>
            <person name="Chandos A."/>
            <person name="von Hippel F."/>
            <person name="Guiguen Y."/>
        </authorList>
    </citation>
    <scope>NUCLEOTIDE SEQUENCE</scope>
    <source>
        <strain evidence="1">YG-Jan2019</strain>
    </source>
</reference>
<protein>
    <submittedName>
        <fullName evidence="1">Uncharacterized protein</fullName>
    </submittedName>
</protein>
<evidence type="ECO:0000313" key="1">
    <source>
        <dbReference type="EMBL" id="KAJ8007822.1"/>
    </source>
</evidence>
<sequence>MMNMNSQCLVIDGDMFLFESKTNAELMSPDGNSVIKFRTYISDQEKDNIAVAIHANDCVVVCCENGDKKEIKTKKLGEVPVFIKDQKHEAIFYKHNIPGKTNHFKFESSLAPKWFLAFEFNASFDSWVLVLKNVEDKVDQSTEMEAQLY</sequence>
<gene>
    <name evidence="1" type="ORF">DPEC_G00098190</name>
</gene>
<name>A0ACC2GW66_DALPE</name>
<dbReference type="EMBL" id="CM055735">
    <property type="protein sequence ID" value="KAJ8007822.1"/>
    <property type="molecule type" value="Genomic_DNA"/>
</dbReference>
<keyword evidence="2" id="KW-1185">Reference proteome</keyword>
<accession>A0ACC2GW66</accession>
<organism evidence="1 2">
    <name type="scientific">Dallia pectoralis</name>
    <name type="common">Alaska blackfish</name>
    <dbReference type="NCBI Taxonomy" id="75939"/>
    <lineage>
        <taxon>Eukaryota</taxon>
        <taxon>Metazoa</taxon>
        <taxon>Chordata</taxon>
        <taxon>Craniata</taxon>
        <taxon>Vertebrata</taxon>
        <taxon>Euteleostomi</taxon>
        <taxon>Actinopterygii</taxon>
        <taxon>Neopterygii</taxon>
        <taxon>Teleostei</taxon>
        <taxon>Protacanthopterygii</taxon>
        <taxon>Esociformes</taxon>
        <taxon>Umbridae</taxon>
        <taxon>Dallia</taxon>
    </lineage>
</organism>
<dbReference type="Proteomes" id="UP001157502">
    <property type="component" value="Chromosome 8"/>
</dbReference>
<proteinExistence type="predicted"/>
<comment type="caution">
    <text evidence="1">The sequence shown here is derived from an EMBL/GenBank/DDBJ whole genome shotgun (WGS) entry which is preliminary data.</text>
</comment>
<evidence type="ECO:0000313" key="2">
    <source>
        <dbReference type="Proteomes" id="UP001157502"/>
    </source>
</evidence>